<comment type="caution">
    <text evidence="4">The sequence shown here is derived from an EMBL/GenBank/DDBJ whole genome shotgun (WGS) entry which is preliminary data.</text>
</comment>
<evidence type="ECO:0000259" key="3">
    <source>
        <dbReference type="PROSITE" id="PS50175"/>
    </source>
</evidence>
<dbReference type="InterPro" id="IPR001969">
    <property type="entry name" value="Aspartic_peptidase_AS"/>
</dbReference>
<dbReference type="GO" id="GO:0004190">
    <property type="term" value="F:aspartic-type endopeptidase activity"/>
    <property type="evidence" value="ECO:0007669"/>
    <property type="project" value="InterPro"/>
</dbReference>
<dbReference type="PROSITE" id="PS50175">
    <property type="entry name" value="ASP_PROT_RETROV"/>
    <property type="match status" value="1"/>
</dbReference>
<dbReference type="GO" id="GO:0006508">
    <property type="term" value="P:proteolysis"/>
    <property type="evidence" value="ECO:0007669"/>
    <property type="project" value="InterPro"/>
</dbReference>
<evidence type="ECO:0000256" key="2">
    <source>
        <dbReference type="SAM" id="MobiDB-lite"/>
    </source>
</evidence>
<gene>
    <name evidence="4" type="ORF">DGAL_LOCUS2097</name>
</gene>
<evidence type="ECO:0000313" key="5">
    <source>
        <dbReference type="Proteomes" id="UP000789390"/>
    </source>
</evidence>
<dbReference type="InterPro" id="IPR021109">
    <property type="entry name" value="Peptidase_aspartic_dom_sf"/>
</dbReference>
<sequence>MEAKKFFLELKINGCDLKMKMDTGCNDPIINRRKWQKIGEPKLDDTSIKRRSAMGLVPIKGIFNASITIDGKSFTLPLLVADDETTRSLIGRKWLPTLMNINWNQFFELETVHWVSPCISPKRILELRALAMKWRTKYFCIKLKLNKIEFDMILDSGATSSVAGESYWEKLGKPNLRPAERKMPDTSGNSIPLMGEFTVEVEYLNKTSQLPLLVSSNEKMPLIIGTNWFGHVDIDFNSIFASITFAEDAKTAKAKSVIILESKEMFKPVQSMYDLPSRPPGMDAKALVKCQDKPKWKKITWGSFDDAEEATTPSKRRKSTSKSFRSTA</sequence>
<dbReference type="PANTHER" id="PTHR36943:SF1">
    <property type="entry name" value="CCHC-TYPE DOMAIN-CONTAINING PROTEIN"/>
    <property type="match status" value="1"/>
</dbReference>
<dbReference type="Gene3D" id="2.40.70.10">
    <property type="entry name" value="Acid Proteases"/>
    <property type="match status" value="2"/>
</dbReference>
<keyword evidence="5" id="KW-1185">Reference proteome</keyword>
<dbReference type="PROSITE" id="PS00141">
    <property type="entry name" value="ASP_PROTEASE"/>
    <property type="match status" value="1"/>
</dbReference>
<dbReference type="OrthoDB" id="6378596at2759"/>
<proteinExistence type="predicted"/>
<feature type="domain" description="Peptidase A2" evidence="3">
    <location>
        <begin position="17"/>
        <end position="94"/>
    </location>
</feature>
<dbReference type="AlphaFoldDB" id="A0A8J2RCC4"/>
<evidence type="ECO:0000313" key="4">
    <source>
        <dbReference type="EMBL" id="CAH0099936.1"/>
    </source>
</evidence>
<dbReference type="Pfam" id="PF13650">
    <property type="entry name" value="Asp_protease_2"/>
    <property type="match status" value="1"/>
</dbReference>
<dbReference type="PANTHER" id="PTHR36943">
    <property type="entry name" value="CCHC-TYPE DOMAIN-CONTAINING PROTEIN"/>
    <property type="match status" value="1"/>
</dbReference>
<dbReference type="Proteomes" id="UP000789390">
    <property type="component" value="Unassembled WGS sequence"/>
</dbReference>
<evidence type="ECO:0000256" key="1">
    <source>
        <dbReference type="ARBA" id="ARBA00022801"/>
    </source>
</evidence>
<dbReference type="EMBL" id="CAKKLH010000027">
    <property type="protein sequence ID" value="CAH0099936.1"/>
    <property type="molecule type" value="Genomic_DNA"/>
</dbReference>
<protein>
    <recommendedName>
        <fullName evidence="3">Peptidase A2 domain-containing protein</fullName>
    </recommendedName>
</protein>
<reference evidence="4" key="1">
    <citation type="submission" date="2021-11" db="EMBL/GenBank/DDBJ databases">
        <authorList>
            <person name="Schell T."/>
        </authorList>
    </citation>
    <scope>NUCLEOTIDE SEQUENCE</scope>
    <source>
        <strain evidence="4">M5</strain>
    </source>
</reference>
<dbReference type="SUPFAM" id="SSF50630">
    <property type="entry name" value="Acid proteases"/>
    <property type="match status" value="2"/>
</dbReference>
<organism evidence="4 5">
    <name type="scientific">Daphnia galeata</name>
    <dbReference type="NCBI Taxonomy" id="27404"/>
    <lineage>
        <taxon>Eukaryota</taxon>
        <taxon>Metazoa</taxon>
        <taxon>Ecdysozoa</taxon>
        <taxon>Arthropoda</taxon>
        <taxon>Crustacea</taxon>
        <taxon>Branchiopoda</taxon>
        <taxon>Diplostraca</taxon>
        <taxon>Cladocera</taxon>
        <taxon>Anomopoda</taxon>
        <taxon>Daphniidae</taxon>
        <taxon>Daphnia</taxon>
    </lineage>
</organism>
<name>A0A8J2RCC4_9CRUS</name>
<dbReference type="InterPro" id="IPR001995">
    <property type="entry name" value="Peptidase_A2_cat"/>
</dbReference>
<feature type="region of interest" description="Disordered" evidence="2">
    <location>
        <begin position="307"/>
        <end position="328"/>
    </location>
</feature>
<accession>A0A8J2RCC4</accession>
<keyword evidence="1" id="KW-0378">Hydrolase</keyword>